<name>A0ABQ5KS59_9EUKA</name>
<dbReference type="Proteomes" id="UP001057375">
    <property type="component" value="Unassembled WGS sequence"/>
</dbReference>
<accession>A0ABQ5KS59</accession>
<evidence type="ECO:0000313" key="2">
    <source>
        <dbReference type="EMBL" id="GKT34453.1"/>
    </source>
</evidence>
<protein>
    <submittedName>
        <fullName evidence="2">Uncharacterized protein</fullName>
    </submittedName>
</protein>
<gene>
    <name evidence="2" type="ORF">ADUPG1_007804</name>
</gene>
<sequence>MKTPPTGKGLTTQTTSPKPKKQYSKALEEFHLAQQFTRSTHLPDLEWIKCRDLSTLEFDEFMQEYCYVVVASGFRARVASRLAPELAACHGDIEKMRAIFKNERKISSISKMYHMFHDKPDAWTVQKSTWLSSDVSALEALPFIGKITKFHLARNIGLSLHDASAVKPDLHLVRWCTKHGYGVKELVMNISADVCIPPGIVDFILWVWLSHEGKVKEGCCHGGMRLR</sequence>
<dbReference type="EMBL" id="BQXS01010813">
    <property type="protein sequence ID" value="GKT34453.1"/>
    <property type="molecule type" value="Genomic_DNA"/>
</dbReference>
<keyword evidence="3" id="KW-1185">Reference proteome</keyword>
<reference evidence="2" key="1">
    <citation type="submission" date="2022-03" db="EMBL/GenBank/DDBJ databases">
        <title>Draft genome sequence of Aduncisulcus paluster, a free-living microaerophilic Fornicata.</title>
        <authorList>
            <person name="Yuyama I."/>
            <person name="Kume K."/>
            <person name="Tamura T."/>
            <person name="Inagaki Y."/>
            <person name="Hashimoto T."/>
        </authorList>
    </citation>
    <scope>NUCLEOTIDE SEQUENCE</scope>
    <source>
        <strain evidence="2">NY0171</strain>
    </source>
</reference>
<proteinExistence type="predicted"/>
<organism evidence="2 3">
    <name type="scientific">Aduncisulcus paluster</name>
    <dbReference type="NCBI Taxonomy" id="2918883"/>
    <lineage>
        <taxon>Eukaryota</taxon>
        <taxon>Metamonada</taxon>
        <taxon>Carpediemonas-like organisms</taxon>
        <taxon>Aduncisulcus</taxon>
    </lineage>
</organism>
<comment type="caution">
    <text evidence="2">The sequence shown here is derived from an EMBL/GenBank/DDBJ whole genome shotgun (WGS) entry which is preliminary data.</text>
</comment>
<evidence type="ECO:0000256" key="1">
    <source>
        <dbReference type="SAM" id="MobiDB-lite"/>
    </source>
</evidence>
<feature type="region of interest" description="Disordered" evidence="1">
    <location>
        <begin position="1"/>
        <end position="21"/>
    </location>
</feature>
<evidence type="ECO:0000313" key="3">
    <source>
        <dbReference type="Proteomes" id="UP001057375"/>
    </source>
</evidence>